<organism evidence="2 3">
    <name type="scientific">Candidatus Berkiella aquae</name>
    <dbReference type="NCBI Taxonomy" id="295108"/>
    <lineage>
        <taxon>Bacteria</taxon>
        <taxon>Pseudomonadati</taxon>
        <taxon>Pseudomonadota</taxon>
        <taxon>Gammaproteobacteria</taxon>
        <taxon>Candidatus Berkiellales</taxon>
        <taxon>Candidatus Berkiellaceae</taxon>
        <taxon>Candidatus Berkiella</taxon>
    </lineage>
</organism>
<sequence length="240" mass="27812">MVKTKVILLIIVGLLSFSLKAAGPAMHVTLGEKWIATFAPEYTEEQKKLFLLGTVFPDIRYLGVIKRTQTHFKGMTLEKVYATDSPFMRGMYFHSFVDEYRDRCVRKTGIEKTITEIPRSQQGTFLKLIEDQVLHSQYRWPEFKKYLMSIPEDEKKFGLELSALTQWHTALTLYFSTKPSMILQQVGMFEQNILTLDAQTIKSWGTLLPQYADSSEMKKHVEQMLHAFDEAFTSLHVVQQ</sequence>
<evidence type="ECO:0000256" key="1">
    <source>
        <dbReference type="SAM" id="SignalP"/>
    </source>
</evidence>
<proteinExistence type="predicted"/>
<name>A0AAE3HUF0_9GAMM</name>
<comment type="caution">
    <text evidence="2">The sequence shown here is derived from an EMBL/GenBank/DDBJ whole genome shotgun (WGS) entry which is preliminary data.</text>
</comment>
<evidence type="ECO:0000313" key="2">
    <source>
        <dbReference type="EMBL" id="MCS5710872.1"/>
    </source>
</evidence>
<dbReference type="AlphaFoldDB" id="A0AAE3HUF0"/>
<dbReference type="Proteomes" id="UP000051497">
    <property type="component" value="Unassembled WGS sequence"/>
</dbReference>
<reference evidence="2" key="1">
    <citation type="journal article" date="2016" name="Genome Announc.">
        <title>Draft Genome Sequences of Two Novel Amoeba-Resistant Intranuclear Bacteria, 'Candidatus Berkiella cookevillensis' and 'Candidatus Berkiella aquae'.</title>
        <authorList>
            <person name="Mehari Y.T."/>
            <person name="Arivett B.A."/>
            <person name="Farone A.L."/>
            <person name="Gunderson J.H."/>
            <person name="Farone M.B."/>
        </authorList>
    </citation>
    <scope>NUCLEOTIDE SEQUENCE</scope>
    <source>
        <strain evidence="2">HT99</strain>
    </source>
</reference>
<evidence type="ECO:0000313" key="3">
    <source>
        <dbReference type="Proteomes" id="UP000051497"/>
    </source>
</evidence>
<feature type="signal peptide" evidence="1">
    <location>
        <begin position="1"/>
        <end position="21"/>
    </location>
</feature>
<keyword evidence="3" id="KW-1185">Reference proteome</keyword>
<reference evidence="2" key="2">
    <citation type="submission" date="2021-06" db="EMBL/GenBank/DDBJ databases">
        <title>Genomic Description and Analysis of Intracellular Bacteria, Candidatus Berkiella cookevillensis and Candidatus Berkiella aquae.</title>
        <authorList>
            <person name="Kidane D.T."/>
            <person name="Mehari Y.T."/>
            <person name="Rice F.C."/>
            <person name="Arivett B.A."/>
            <person name="Farone A.L."/>
            <person name="Berk S.G."/>
            <person name="Farone M.B."/>
        </authorList>
    </citation>
    <scope>NUCLEOTIDE SEQUENCE</scope>
    <source>
        <strain evidence="2">HT99</strain>
    </source>
</reference>
<dbReference type="EMBL" id="LKAJ02000001">
    <property type="protein sequence ID" value="MCS5710872.1"/>
    <property type="molecule type" value="Genomic_DNA"/>
</dbReference>
<evidence type="ECO:0008006" key="4">
    <source>
        <dbReference type="Google" id="ProtNLM"/>
    </source>
</evidence>
<dbReference type="RefSeq" id="WP_075066108.1">
    <property type="nucleotide sequence ID" value="NZ_LKAJ02000001.1"/>
</dbReference>
<protein>
    <recommendedName>
        <fullName evidence="4">DUF2059 domain-containing protein</fullName>
    </recommendedName>
</protein>
<keyword evidence="1" id="KW-0732">Signal</keyword>
<feature type="chain" id="PRO_5042060527" description="DUF2059 domain-containing protein" evidence="1">
    <location>
        <begin position="22"/>
        <end position="240"/>
    </location>
</feature>
<accession>A0AAE3HUF0</accession>
<gene>
    <name evidence="2" type="ORF">HT99x_005480</name>
</gene>